<dbReference type="AlphaFoldDB" id="A0AAV4R3M6"/>
<reference evidence="2 3" key="1">
    <citation type="submission" date="2021-06" db="EMBL/GenBank/DDBJ databases">
        <title>Caerostris extrusa draft genome.</title>
        <authorList>
            <person name="Kono N."/>
            <person name="Arakawa K."/>
        </authorList>
    </citation>
    <scope>NUCLEOTIDE SEQUENCE [LARGE SCALE GENOMIC DNA]</scope>
</reference>
<sequence>MSRINNSANNQKSLVSFDPTNKLRGRWKRYHYSPQNISRFEAASGNFHYLDNNELCLPAAETLRLDRIPSHQQQVENILDCTKKKLMGAIPENHYSDRFSDEAYRKKEYTTVKETNMNKNFLKISPQVLNPKSFQSTPCPFQLNSKQGAIASTTNGSFQYLPDSNLRKRGNNKNGSNDLSHINFVKKKKKSRPNLIHLNGVQQSLYRTERPFSENWHRQQISNKFQENKNGALFRQTPNYPGQLSNNNMRNSAVKPDFPNFIMNDRISSNLTMQPNEYLIKSRVEIIKSNPEKRSAEYEDMHKVKKMSFDGAAMRRKYCQSIIYNNMDMSKTNELNISPTMNQQNYKKESETYRKILPRNLQISSTADNNLTSNTQKFDQKFQKGMIVSSTRNFEHPSLFGTKGQSGRIVERSISEPKPSKYLF</sequence>
<comment type="caution">
    <text evidence="2">The sequence shown here is derived from an EMBL/GenBank/DDBJ whole genome shotgun (WGS) entry which is preliminary data.</text>
</comment>
<keyword evidence="3" id="KW-1185">Reference proteome</keyword>
<feature type="region of interest" description="Disordered" evidence="1">
    <location>
        <begin position="398"/>
        <end position="424"/>
    </location>
</feature>
<name>A0AAV4R3M6_CAEEX</name>
<dbReference type="Proteomes" id="UP001054945">
    <property type="component" value="Unassembled WGS sequence"/>
</dbReference>
<dbReference type="EMBL" id="BPLR01007158">
    <property type="protein sequence ID" value="GIY14885.1"/>
    <property type="molecule type" value="Genomic_DNA"/>
</dbReference>
<evidence type="ECO:0000313" key="3">
    <source>
        <dbReference type="Proteomes" id="UP001054945"/>
    </source>
</evidence>
<feature type="compositionally biased region" description="Basic and acidic residues" evidence="1">
    <location>
        <begin position="409"/>
        <end position="424"/>
    </location>
</feature>
<proteinExistence type="predicted"/>
<accession>A0AAV4R3M6</accession>
<organism evidence="2 3">
    <name type="scientific">Caerostris extrusa</name>
    <name type="common">Bark spider</name>
    <name type="synonym">Caerostris bankana</name>
    <dbReference type="NCBI Taxonomy" id="172846"/>
    <lineage>
        <taxon>Eukaryota</taxon>
        <taxon>Metazoa</taxon>
        <taxon>Ecdysozoa</taxon>
        <taxon>Arthropoda</taxon>
        <taxon>Chelicerata</taxon>
        <taxon>Arachnida</taxon>
        <taxon>Araneae</taxon>
        <taxon>Araneomorphae</taxon>
        <taxon>Entelegynae</taxon>
        <taxon>Araneoidea</taxon>
        <taxon>Araneidae</taxon>
        <taxon>Caerostris</taxon>
    </lineage>
</organism>
<protein>
    <submittedName>
        <fullName evidence="2">Uncharacterized protein</fullName>
    </submittedName>
</protein>
<evidence type="ECO:0000313" key="2">
    <source>
        <dbReference type="EMBL" id="GIY14885.1"/>
    </source>
</evidence>
<gene>
    <name evidence="2" type="ORF">CEXT_783741</name>
</gene>
<evidence type="ECO:0000256" key="1">
    <source>
        <dbReference type="SAM" id="MobiDB-lite"/>
    </source>
</evidence>